<dbReference type="PROSITE" id="PS51262">
    <property type="entry name" value="COS"/>
    <property type="match status" value="1"/>
</dbReference>
<dbReference type="OrthoDB" id="295536at2759"/>
<gene>
    <name evidence="5" type="ORF">OFUS_LOCUS16356</name>
</gene>
<dbReference type="PROSITE" id="PS50188">
    <property type="entry name" value="B302_SPRY"/>
    <property type="match status" value="1"/>
</dbReference>
<sequence length="689" mass="76965">MPWKMEDELKCAVCDSFYTNPILLPCTHSICLGCATNIQVPIHQLPTPSEDSSPSLAELDLTEIDKLSLLSETDSGVVCNTNSRPNSYVGTPSIGSIFFNSIQGTTQGLNCPICKKNIYLDETGVAALPKNRSLENIVEKYSANKEVSIRCQLCEGSRNEASVMCEQCEVFYCSPCREKCHPARGPFLKHSLVPPVKGKTIMHDKNRSRELTCIEHKDEQLSMFCLLCKTSVCYICVQDGRHINHDVQALGAMCKSQKSELSQILQSLSERARTGTEFIQDLKRSVDQIQENCIEFEASVVAQCDDLIEAVKHRKQELLDHIECEKDEKQRTLREQVSTCTGLLQKTTALLQFSIEVLKESDPAAFLQVSSGLIHRVSSSDVTFNKEMGLQPVVSPDFELTLDNASVLHAIQNLNYFQLKAPGTPNIVPEECSAENNSVTIAWQPYPGSVVDMYTLEMDDGNQGQFREVYCGRETICTVDGLHFRSIYNARVKAHNQLGNSPYSESIALQTADMAWFSYDSTNCHPDIEFSNENMTVTCSDREERTVLSTVGFSKGVHYWEMKIDRYDNQSDPAFGVARFDTTKDAMLGKDDKGWCMYVDSQRSWFKHNGQHKERTIGGIKQGSVIGVLLDLNQHTLSFYINDEPHGPIAFTGLHGVFYPAVSLNRNVQVTCSPGLDAPSESEHDDVSE</sequence>
<dbReference type="PANTHER" id="PTHR24099:SF15">
    <property type="entry name" value="E3 UBIQUITIN-PROTEIN LIGASE TRIM9"/>
    <property type="match status" value="1"/>
</dbReference>
<dbReference type="Gene3D" id="2.60.120.920">
    <property type="match status" value="1"/>
</dbReference>
<evidence type="ECO:0000256" key="2">
    <source>
        <dbReference type="ARBA" id="ARBA00022771"/>
    </source>
</evidence>
<evidence type="ECO:0000256" key="3">
    <source>
        <dbReference type="ARBA" id="ARBA00022833"/>
    </source>
</evidence>
<comment type="caution">
    <text evidence="5">The sequence shown here is derived from an EMBL/GenBank/DDBJ whole genome shotgun (WGS) entry which is preliminary data.</text>
</comment>
<keyword evidence="6" id="KW-1185">Reference proteome</keyword>
<dbReference type="Gene3D" id="1.20.5.170">
    <property type="match status" value="1"/>
</dbReference>
<dbReference type="SUPFAM" id="SSF57845">
    <property type="entry name" value="B-box zinc-binding domain"/>
    <property type="match status" value="1"/>
</dbReference>
<dbReference type="Gene3D" id="3.30.160.60">
    <property type="entry name" value="Classic Zinc Finger"/>
    <property type="match status" value="1"/>
</dbReference>
<dbReference type="SUPFAM" id="SSF49899">
    <property type="entry name" value="Concanavalin A-like lectins/glucanases"/>
    <property type="match status" value="1"/>
</dbReference>
<organism evidence="5 6">
    <name type="scientific">Owenia fusiformis</name>
    <name type="common">Polychaete worm</name>
    <dbReference type="NCBI Taxonomy" id="6347"/>
    <lineage>
        <taxon>Eukaryota</taxon>
        <taxon>Metazoa</taxon>
        <taxon>Spiralia</taxon>
        <taxon>Lophotrochozoa</taxon>
        <taxon>Annelida</taxon>
        <taxon>Polychaeta</taxon>
        <taxon>Sedentaria</taxon>
        <taxon>Canalipalpata</taxon>
        <taxon>Sabellida</taxon>
        <taxon>Oweniida</taxon>
        <taxon>Oweniidae</taxon>
        <taxon>Owenia</taxon>
    </lineage>
</organism>
<dbReference type="InterPro" id="IPR001870">
    <property type="entry name" value="B30.2/SPRY"/>
</dbReference>
<dbReference type="Pfam" id="PF00041">
    <property type="entry name" value="fn3"/>
    <property type="match status" value="1"/>
</dbReference>
<keyword evidence="2" id="KW-0863">Zinc-finger</keyword>
<accession>A0A8J1U4M8</accession>
<dbReference type="InterPro" id="IPR013320">
    <property type="entry name" value="ConA-like_dom_sf"/>
</dbReference>
<dbReference type="FunFam" id="2.60.40.10:FF:000178">
    <property type="entry name" value="E3 ubiquitin-protein ligase TRIM9 isoform X1"/>
    <property type="match status" value="1"/>
</dbReference>
<dbReference type="SMART" id="SM00336">
    <property type="entry name" value="BBOX"/>
    <property type="match status" value="2"/>
</dbReference>
<dbReference type="InterPro" id="IPR003649">
    <property type="entry name" value="Bbox_C"/>
</dbReference>
<dbReference type="AlphaFoldDB" id="A0A8J1U4M8"/>
<dbReference type="GO" id="GO:0043005">
    <property type="term" value="C:neuron projection"/>
    <property type="evidence" value="ECO:0007669"/>
    <property type="project" value="TreeGrafter"/>
</dbReference>
<dbReference type="Gene3D" id="3.30.40.10">
    <property type="entry name" value="Zinc/RING finger domain, C3HC4 (zinc finger)"/>
    <property type="match status" value="1"/>
</dbReference>
<name>A0A8J1U4M8_OWEFU</name>
<protein>
    <submittedName>
        <fullName evidence="5">Uncharacterized protein</fullName>
    </submittedName>
</protein>
<dbReference type="CDD" id="cd16576">
    <property type="entry name" value="RING-HC_TRIM9-like_C-I"/>
    <property type="match status" value="1"/>
</dbReference>
<keyword evidence="4" id="KW-0175">Coiled coil</keyword>
<evidence type="ECO:0000256" key="4">
    <source>
        <dbReference type="ARBA" id="ARBA00023054"/>
    </source>
</evidence>
<dbReference type="Proteomes" id="UP000749559">
    <property type="component" value="Unassembled WGS sequence"/>
</dbReference>
<evidence type="ECO:0000313" key="6">
    <source>
        <dbReference type="Proteomes" id="UP000749559"/>
    </source>
</evidence>
<dbReference type="InterPro" id="IPR013083">
    <property type="entry name" value="Znf_RING/FYVE/PHD"/>
</dbReference>
<dbReference type="CDD" id="cd00063">
    <property type="entry name" value="FN3"/>
    <property type="match status" value="1"/>
</dbReference>
<dbReference type="SMART" id="SM00449">
    <property type="entry name" value="SPRY"/>
    <property type="match status" value="1"/>
</dbReference>
<proteinExistence type="predicted"/>
<keyword evidence="1" id="KW-0479">Metal-binding</keyword>
<dbReference type="InterPro" id="IPR050617">
    <property type="entry name" value="E3_ligase_FN3/SPRY"/>
</dbReference>
<dbReference type="InterPro" id="IPR013783">
    <property type="entry name" value="Ig-like_fold"/>
</dbReference>
<dbReference type="SUPFAM" id="SSF49265">
    <property type="entry name" value="Fibronectin type III"/>
    <property type="match status" value="1"/>
</dbReference>
<dbReference type="InterPro" id="IPR000315">
    <property type="entry name" value="Znf_B-box"/>
</dbReference>
<dbReference type="CDD" id="cd12889">
    <property type="entry name" value="SPRY_PRY_TRIM67_9"/>
    <property type="match status" value="1"/>
</dbReference>
<dbReference type="InterPro" id="IPR001841">
    <property type="entry name" value="Znf_RING"/>
</dbReference>
<dbReference type="Pfam" id="PF00622">
    <property type="entry name" value="SPRY"/>
    <property type="match status" value="1"/>
</dbReference>
<keyword evidence="3" id="KW-0862">Zinc</keyword>
<evidence type="ECO:0000256" key="1">
    <source>
        <dbReference type="ARBA" id="ARBA00022723"/>
    </source>
</evidence>
<dbReference type="GO" id="GO:0008270">
    <property type="term" value="F:zinc ion binding"/>
    <property type="evidence" value="ECO:0007669"/>
    <property type="project" value="UniProtKB-KW"/>
</dbReference>
<dbReference type="InterPro" id="IPR036116">
    <property type="entry name" value="FN3_sf"/>
</dbReference>
<dbReference type="PANTHER" id="PTHR24099">
    <property type="entry name" value="E3 UBIQUITIN-PROTEIN LIGASE TRIM36-RELATED"/>
    <property type="match status" value="1"/>
</dbReference>
<dbReference type="InterPro" id="IPR003877">
    <property type="entry name" value="SPRY_dom"/>
</dbReference>
<dbReference type="Gene3D" id="2.60.40.10">
    <property type="entry name" value="Immunoglobulins"/>
    <property type="match status" value="1"/>
</dbReference>
<dbReference type="InterPro" id="IPR017903">
    <property type="entry name" value="COS_domain"/>
</dbReference>
<dbReference type="Pfam" id="PF22586">
    <property type="entry name" value="ANCHR-like_BBOX"/>
    <property type="match status" value="1"/>
</dbReference>
<dbReference type="FunFam" id="2.60.120.920:FF:000009">
    <property type="entry name" value="E3 ubiquitin-protein ligase TRIM9 isoform X1"/>
    <property type="match status" value="1"/>
</dbReference>
<dbReference type="SUPFAM" id="SSF57850">
    <property type="entry name" value="RING/U-box"/>
    <property type="match status" value="1"/>
</dbReference>
<dbReference type="GO" id="GO:0007411">
    <property type="term" value="P:axon guidance"/>
    <property type="evidence" value="ECO:0007669"/>
    <property type="project" value="TreeGrafter"/>
</dbReference>
<dbReference type="SMART" id="SM00060">
    <property type="entry name" value="FN3"/>
    <property type="match status" value="1"/>
</dbReference>
<dbReference type="InterPro" id="IPR043136">
    <property type="entry name" value="B30.2/SPRY_sf"/>
</dbReference>
<dbReference type="Gene3D" id="4.10.830.40">
    <property type="match status" value="1"/>
</dbReference>
<dbReference type="InterPro" id="IPR003961">
    <property type="entry name" value="FN3_dom"/>
</dbReference>
<dbReference type="PROSITE" id="PS50119">
    <property type="entry name" value="ZF_BBOX"/>
    <property type="match status" value="2"/>
</dbReference>
<dbReference type="SMART" id="SM00184">
    <property type="entry name" value="RING"/>
    <property type="match status" value="1"/>
</dbReference>
<evidence type="ECO:0000313" key="5">
    <source>
        <dbReference type="EMBL" id="CAH1791254.1"/>
    </source>
</evidence>
<dbReference type="PROSITE" id="PS50853">
    <property type="entry name" value="FN3"/>
    <property type="match status" value="1"/>
</dbReference>
<dbReference type="EMBL" id="CAIIXF020000008">
    <property type="protein sequence ID" value="CAH1791254.1"/>
    <property type="molecule type" value="Genomic_DNA"/>
</dbReference>
<dbReference type="Pfam" id="PF00643">
    <property type="entry name" value="zf-B_box"/>
    <property type="match status" value="1"/>
</dbReference>
<dbReference type="SMART" id="SM00502">
    <property type="entry name" value="BBC"/>
    <property type="match status" value="1"/>
</dbReference>
<reference evidence="5" key="1">
    <citation type="submission" date="2022-03" db="EMBL/GenBank/DDBJ databases">
        <authorList>
            <person name="Martin C."/>
        </authorList>
    </citation>
    <scope>NUCLEOTIDE SEQUENCE</scope>
</reference>